<accession>E6QP78</accession>
<dbReference type="EMBL" id="CABQ01000312">
    <property type="protein sequence ID" value="CBI09049.1"/>
    <property type="molecule type" value="Genomic_DNA"/>
</dbReference>
<dbReference type="AlphaFoldDB" id="E6QP78"/>
<dbReference type="Pfam" id="PF21882">
    <property type="entry name" value="Gp53-like_C"/>
    <property type="match status" value="1"/>
</dbReference>
<evidence type="ECO:0000313" key="2">
    <source>
        <dbReference type="EMBL" id="CBI09049.1"/>
    </source>
</evidence>
<dbReference type="Gene3D" id="2.60.40.3940">
    <property type="match status" value="1"/>
</dbReference>
<proteinExistence type="predicted"/>
<sequence length="134" mass="13660">MSLVTIPFVFQPNTTIASSQVNQNFAALANYINGGTGVFAANGYVVLPGGIYLQWGTLAGVAADGSAQATVTFPVAFPTSAFQVVPAIDNAYQANPWALGAPQTTALGLTSFAVNVEGGPAASTVTIRYFAIGN</sequence>
<gene>
    <name evidence="2" type="ORF">CARN6_2595</name>
</gene>
<evidence type="ECO:0000259" key="1">
    <source>
        <dbReference type="Pfam" id="PF21882"/>
    </source>
</evidence>
<reference evidence="2" key="1">
    <citation type="submission" date="2009-10" db="EMBL/GenBank/DDBJ databases">
        <title>Diversity of trophic interactions inside an arsenic-rich microbial ecosystem.</title>
        <authorList>
            <person name="Bertin P.N."/>
            <person name="Heinrich-Salmeron A."/>
            <person name="Pelletier E."/>
            <person name="Goulhen-Chollet F."/>
            <person name="Arsene-Ploetze F."/>
            <person name="Gallien S."/>
            <person name="Calteau A."/>
            <person name="Vallenet D."/>
            <person name="Casiot C."/>
            <person name="Chane-Woon-Ming B."/>
            <person name="Giloteaux L."/>
            <person name="Barakat M."/>
            <person name="Bonnefoy V."/>
            <person name="Bruneel O."/>
            <person name="Chandler M."/>
            <person name="Cleiss J."/>
            <person name="Duran R."/>
            <person name="Elbaz-Poulichet F."/>
            <person name="Fonknechten N."/>
            <person name="Lauga B."/>
            <person name="Mornico D."/>
            <person name="Ortet P."/>
            <person name="Schaeffer C."/>
            <person name="Siguier P."/>
            <person name="Alexander Thil Smith A."/>
            <person name="Van Dorsselaer A."/>
            <person name="Weissenbach J."/>
            <person name="Medigue C."/>
            <person name="Le Paslier D."/>
        </authorList>
    </citation>
    <scope>NUCLEOTIDE SEQUENCE</scope>
</reference>
<feature type="domain" description="Putative tail fiber protein gp53-like C-terminal" evidence="1">
    <location>
        <begin position="47"/>
        <end position="134"/>
    </location>
</feature>
<name>E6QP78_9ZZZZ</name>
<dbReference type="InterPro" id="IPR054075">
    <property type="entry name" value="Gp53-like_C"/>
</dbReference>
<protein>
    <recommendedName>
        <fullName evidence="1">Putative tail fiber protein gp53-like C-terminal domain-containing protein</fullName>
    </recommendedName>
</protein>
<organism evidence="2">
    <name type="scientific">mine drainage metagenome</name>
    <dbReference type="NCBI Taxonomy" id="410659"/>
    <lineage>
        <taxon>unclassified sequences</taxon>
        <taxon>metagenomes</taxon>
        <taxon>ecological metagenomes</taxon>
    </lineage>
</organism>
<comment type="caution">
    <text evidence="2">The sequence shown here is derived from an EMBL/GenBank/DDBJ whole genome shotgun (WGS) entry which is preliminary data.</text>
</comment>